<evidence type="ECO:0000313" key="3">
    <source>
        <dbReference type="Proteomes" id="UP001430953"/>
    </source>
</evidence>
<organism evidence="1 3">
    <name type="scientific">Cardiocondyla obscurior</name>
    <dbReference type="NCBI Taxonomy" id="286306"/>
    <lineage>
        <taxon>Eukaryota</taxon>
        <taxon>Metazoa</taxon>
        <taxon>Ecdysozoa</taxon>
        <taxon>Arthropoda</taxon>
        <taxon>Hexapoda</taxon>
        <taxon>Insecta</taxon>
        <taxon>Pterygota</taxon>
        <taxon>Neoptera</taxon>
        <taxon>Endopterygota</taxon>
        <taxon>Hymenoptera</taxon>
        <taxon>Apocrita</taxon>
        <taxon>Aculeata</taxon>
        <taxon>Formicoidea</taxon>
        <taxon>Formicidae</taxon>
        <taxon>Myrmicinae</taxon>
        <taxon>Cardiocondyla</taxon>
    </lineage>
</organism>
<comment type="caution">
    <text evidence="1">The sequence shown here is derived from an EMBL/GenBank/DDBJ whole genome shotgun (WGS) entry which is preliminary data.</text>
</comment>
<protein>
    <recommendedName>
        <fullName evidence="4">Secreted protein</fullName>
    </recommendedName>
</protein>
<proteinExistence type="predicted"/>
<evidence type="ECO:0000313" key="2">
    <source>
        <dbReference type="EMBL" id="KAL0123245.1"/>
    </source>
</evidence>
<dbReference type="EMBL" id="JADYXP020000006">
    <property type="protein sequence ID" value="KAL0123245.1"/>
    <property type="molecule type" value="Genomic_DNA"/>
</dbReference>
<keyword evidence="3" id="KW-1185">Reference proteome</keyword>
<evidence type="ECO:0000313" key="1">
    <source>
        <dbReference type="EMBL" id="KAL0098352.1"/>
    </source>
</evidence>
<dbReference type="EMBL" id="JADYXP020000084">
    <property type="protein sequence ID" value="KAL0098352.1"/>
    <property type="molecule type" value="Genomic_DNA"/>
</dbReference>
<dbReference type="Proteomes" id="UP001430953">
    <property type="component" value="Unassembled WGS sequence"/>
</dbReference>
<name>A0AAW2E9P8_9HYME</name>
<evidence type="ECO:0008006" key="4">
    <source>
        <dbReference type="Google" id="ProtNLM"/>
    </source>
</evidence>
<dbReference type="AlphaFoldDB" id="A0AAW2E9P8"/>
<accession>A0AAW2E9P8</accession>
<gene>
    <name evidence="2" type="ORF">PUN28_007684</name>
    <name evidence="1" type="ORF">PUN28_020935</name>
</gene>
<reference evidence="1 3" key="1">
    <citation type="submission" date="2023-03" db="EMBL/GenBank/DDBJ databases">
        <title>High recombination rates correlate with genetic variation in Cardiocondyla obscurior ants.</title>
        <authorList>
            <person name="Errbii M."/>
        </authorList>
    </citation>
    <scope>NUCLEOTIDE SEQUENCE [LARGE SCALE GENOMIC DNA]</scope>
    <source>
        <strain evidence="1">Alpha-2009</strain>
        <tissue evidence="1">Whole body</tissue>
    </source>
</reference>
<sequence length="87" mass="9616">MRSLSHARSRTEQNMKMPSSNFSLVLSLLSVLQGSRTRSAVRPNALHPSSRALAAVTTMSQVIIAGHYTLLARLTRQKIDTPQEITQ</sequence>